<feature type="binding site" evidence="17">
    <location>
        <position position="35"/>
    </location>
    <ligand>
        <name>[4Fe-4S] cluster</name>
        <dbReference type="ChEBI" id="CHEBI:49883"/>
        <label>1</label>
    </ligand>
</feature>
<keyword evidence="15 17" id="KW-0003">3Fe-4S</keyword>
<evidence type="ECO:0000256" key="17">
    <source>
        <dbReference type="PIRSR" id="PIRSR000310-1"/>
    </source>
</evidence>
<evidence type="ECO:0000256" key="7">
    <source>
        <dbReference type="ARBA" id="ARBA00022475"/>
    </source>
</evidence>
<evidence type="ECO:0000256" key="5">
    <source>
        <dbReference type="ARBA" id="ARBA00011771"/>
    </source>
</evidence>
<feature type="binding site" evidence="17">
    <location>
        <position position="148"/>
    </location>
    <ligand>
        <name>[4Fe-4S] cluster</name>
        <dbReference type="ChEBI" id="CHEBI:49883"/>
        <label>1</label>
    </ligand>
</feature>
<dbReference type="Pfam" id="PF14720">
    <property type="entry name" value="NiFe_hyd_SSU_C"/>
    <property type="match status" value="1"/>
</dbReference>
<comment type="similarity">
    <text evidence="4">Belongs to the [NiFe]/[NiFeSe] hydrogenase small subunit family.</text>
</comment>
<dbReference type="PANTHER" id="PTHR30013:SF5">
    <property type="entry name" value="HYDROGENASE SMALL SUBUNIT"/>
    <property type="match status" value="1"/>
</dbReference>
<dbReference type="EC" id="1.12.99.6" evidence="6"/>
<feature type="binding site" evidence="17">
    <location>
        <position position="260"/>
    </location>
    <ligand>
        <name>[4Fe-4S] cluster</name>
        <dbReference type="ChEBI" id="CHEBI:49883"/>
        <label>2</label>
    </ligand>
</feature>
<dbReference type="GO" id="GO:0051538">
    <property type="term" value="F:3 iron, 4 sulfur cluster binding"/>
    <property type="evidence" value="ECO:0007669"/>
    <property type="project" value="UniProtKB-KW"/>
</dbReference>
<dbReference type="InterPro" id="IPR037024">
    <property type="entry name" value="NiFe_Hase_small_N_sf"/>
</dbReference>
<feature type="domain" description="NADH:ubiquinone oxidoreductase-like 20kDa subunit" evidence="19">
    <location>
        <begin position="35"/>
        <end position="202"/>
    </location>
</feature>
<evidence type="ECO:0000256" key="1">
    <source>
        <dbReference type="ARBA" id="ARBA00001927"/>
    </source>
</evidence>
<comment type="cofactor">
    <cofactor evidence="1">
        <name>[3Fe-4S] cluster</name>
        <dbReference type="ChEBI" id="CHEBI:21137"/>
    </cofactor>
</comment>
<evidence type="ECO:0000259" key="20">
    <source>
        <dbReference type="Pfam" id="PF14720"/>
    </source>
</evidence>
<dbReference type="GO" id="GO:0033748">
    <property type="term" value="F:hydrogenase (acceptor) activity"/>
    <property type="evidence" value="ECO:0007669"/>
    <property type="project" value="UniProtKB-EC"/>
</dbReference>
<reference evidence="22" key="1">
    <citation type="submission" date="2017-10" db="EMBL/GenBank/DDBJ databases">
        <title>Completed PacBio SMRT sequence of Methylosinus trichosporium OB3b reveals presence of a third large plasmid.</title>
        <authorList>
            <person name="Charles T.C."/>
            <person name="Lynch M.D.J."/>
            <person name="Heil J.R."/>
            <person name="Cheng J."/>
        </authorList>
    </citation>
    <scope>NUCLEOTIDE SEQUENCE [LARGE SCALE GENOMIC DNA]</scope>
    <source>
        <strain evidence="22">OB3b</strain>
    </source>
</reference>
<feature type="binding site" evidence="17">
    <location>
        <position position="234"/>
    </location>
    <ligand>
        <name>[4Fe-4S] cluster</name>
        <dbReference type="ChEBI" id="CHEBI:49883"/>
        <label>2</label>
    </ligand>
</feature>
<dbReference type="GO" id="GO:0030313">
    <property type="term" value="C:cell envelope"/>
    <property type="evidence" value="ECO:0007669"/>
    <property type="project" value="UniProtKB-SubCell"/>
</dbReference>
<comment type="catalytic activity">
    <reaction evidence="16">
        <text>H2 + A = AH2</text>
        <dbReference type="Rhea" id="RHEA:12116"/>
        <dbReference type="ChEBI" id="CHEBI:13193"/>
        <dbReference type="ChEBI" id="CHEBI:17499"/>
        <dbReference type="ChEBI" id="CHEBI:18276"/>
        <dbReference type="EC" id="1.12.99.6"/>
    </reaction>
</comment>
<dbReference type="Gene3D" id="3.40.50.700">
    <property type="entry name" value="NADH:ubiquinone oxidoreductase-like, 20kDa subunit"/>
    <property type="match status" value="1"/>
</dbReference>
<dbReference type="Gene3D" id="4.10.480.10">
    <property type="entry name" value="Cytochrome-c3 hydrogenase, C-terminal domain"/>
    <property type="match status" value="1"/>
</dbReference>
<evidence type="ECO:0000256" key="14">
    <source>
        <dbReference type="ARBA" id="ARBA00023136"/>
    </source>
</evidence>
<keyword evidence="10" id="KW-0732">Signal</keyword>
<keyword evidence="13 17" id="KW-0411">Iron-sulfur</keyword>
<dbReference type="InterPro" id="IPR006137">
    <property type="entry name" value="NADH_UbQ_OxRdtase-like_20kDa"/>
</dbReference>
<feature type="region of interest" description="Disordered" evidence="18">
    <location>
        <begin position="336"/>
        <end position="363"/>
    </location>
</feature>
<dbReference type="KEGG" id="mtw:CQW49_19085"/>
<evidence type="ECO:0000256" key="3">
    <source>
        <dbReference type="ARBA" id="ARBA00004196"/>
    </source>
</evidence>
<evidence type="ECO:0000256" key="15">
    <source>
        <dbReference type="ARBA" id="ARBA00023291"/>
    </source>
</evidence>
<dbReference type="RefSeq" id="WP_003612933.1">
    <property type="nucleotide sequence ID" value="NZ_ADVE02000001.1"/>
</dbReference>
<dbReference type="GO" id="GO:0008901">
    <property type="term" value="F:ferredoxin hydrogenase activity"/>
    <property type="evidence" value="ECO:0007669"/>
    <property type="project" value="InterPro"/>
</dbReference>
<evidence type="ECO:0000256" key="13">
    <source>
        <dbReference type="ARBA" id="ARBA00023014"/>
    </source>
</evidence>
<dbReference type="AlphaFoldDB" id="A0A2D2D437"/>
<comment type="subunit">
    <text evidence="5">Heterodimer of a large and a small subunit.</text>
</comment>
<dbReference type="GO" id="GO:0009061">
    <property type="term" value="P:anaerobic respiration"/>
    <property type="evidence" value="ECO:0007669"/>
    <property type="project" value="TreeGrafter"/>
</dbReference>
<protein>
    <recommendedName>
        <fullName evidence="6">hydrogenase (acceptor)</fullName>
        <ecNumber evidence="6">1.12.99.6</ecNumber>
    </recommendedName>
</protein>
<dbReference type="GO" id="GO:0009375">
    <property type="term" value="C:ferredoxin hydrogenase complex"/>
    <property type="evidence" value="ECO:0007669"/>
    <property type="project" value="InterPro"/>
</dbReference>
<dbReference type="EMBL" id="CP023737">
    <property type="protein sequence ID" value="ATQ69752.1"/>
    <property type="molecule type" value="Genomic_DNA"/>
</dbReference>
<evidence type="ECO:0000256" key="8">
    <source>
        <dbReference type="ARBA" id="ARBA00022485"/>
    </source>
</evidence>
<keyword evidence="8 17" id="KW-0004">4Fe-4S</keyword>
<feature type="binding site" evidence="17">
    <location>
        <position position="189"/>
    </location>
    <ligand>
        <name>[4Fe-4S] cluster</name>
        <dbReference type="ChEBI" id="CHEBI:49883"/>
        <label>1</label>
    </ligand>
</feature>
<evidence type="ECO:0000313" key="22">
    <source>
        <dbReference type="Proteomes" id="UP000230709"/>
    </source>
</evidence>
<evidence type="ECO:0000256" key="16">
    <source>
        <dbReference type="ARBA" id="ARBA00048757"/>
    </source>
</evidence>
<dbReference type="GO" id="GO:0044569">
    <property type="term" value="C:[Ni-Fe] hydrogenase complex"/>
    <property type="evidence" value="ECO:0007669"/>
    <property type="project" value="TreeGrafter"/>
</dbReference>
<dbReference type="GO" id="GO:0016020">
    <property type="term" value="C:membrane"/>
    <property type="evidence" value="ECO:0007669"/>
    <property type="project" value="TreeGrafter"/>
</dbReference>
<dbReference type="Pfam" id="PF01058">
    <property type="entry name" value="Oxidored_q6"/>
    <property type="match status" value="1"/>
</dbReference>
<dbReference type="SUPFAM" id="SSF56770">
    <property type="entry name" value="HydA/Nqo6-like"/>
    <property type="match status" value="1"/>
</dbReference>
<evidence type="ECO:0000256" key="6">
    <source>
        <dbReference type="ARBA" id="ARBA00012082"/>
    </source>
</evidence>
<dbReference type="STRING" id="595536.GCA_000178815_01375"/>
<feature type="binding site" evidence="17">
    <location>
        <position position="254"/>
    </location>
    <ligand>
        <name>[4Fe-4S] cluster</name>
        <dbReference type="ChEBI" id="CHEBI:49883"/>
        <label>2</label>
    </ligand>
</feature>
<evidence type="ECO:0000256" key="12">
    <source>
        <dbReference type="ARBA" id="ARBA00023004"/>
    </source>
</evidence>
<keyword evidence="9 17" id="KW-0479">Metal-binding</keyword>
<keyword evidence="7" id="KW-1003">Cell membrane</keyword>
<feature type="compositionally biased region" description="Basic and acidic residues" evidence="18">
    <location>
        <begin position="337"/>
        <end position="363"/>
    </location>
</feature>
<keyword evidence="22" id="KW-1185">Reference proteome</keyword>
<dbReference type="InterPro" id="IPR001821">
    <property type="entry name" value="NiFe_hydrogenase_ssu"/>
</dbReference>
<feature type="binding site" evidence="17">
    <location>
        <position position="288"/>
    </location>
    <ligand>
        <name>[3Fe-4S] cluster</name>
        <dbReference type="ChEBI" id="CHEBI:21137"/>
    </ligand>
</feature>
<feature type="domain" description="Cytochrome-c3 hydrogenase C-terminal" evidence="20">
    <location>
        <begin position="226"/>
        <end position="303"/>
    </location>
</feature>
<dbReference type="PANTHER" id="PTHR30013">
    <property type="entry name" value="NIFE / NIFESE HYDROGENASE SMALL SUBUNIT FAMILY MEMBER"/>
    <property type="match status" value="1"/>
</dbReference>
<sequence length="363" mass="39423">MADAAPDAVPHGRSTQHVPNIEEVHILWITAGLSCDGDTVSITAASEPSIEDILLGAVPGLPKVHLHNAVLAYEVGDDFMKFFHSAARGEIENFLLVVEGSIPNEHLSGEGYWAAFGTDPETGEPIKTTQWIDRLAGKALGVIAAGTCATYGGVHGMKGNPTGCMGLADYLGWHFESKAGLPIINVPGCPVQPDNFMETLLYVLRQLAGLAPMIPLDEELRPKWLFGMTVHQGCDRAAYYEQADFTHEYGSRKCLVKIGCWGPVVQCNVPKRGWIAGVGGCPNVGGICIGCTMPGFPDKLMPFMDEPPGARISSTLVTPYGFLIRNLRRLTNSTLSKEPKWRHNEDERTTGYHPDKPEEAYPL</sequence>
<evidence type="ECO:0000256" key="9">
    <source>
        <dbReference type="ARBA" id="ARBA00022723"/>
    </source>
</evidence>
<dbReference type="PRINTS" id="PR00614">
    <property type="entry name" value="NIHGNASESMLL"/>
</dbReference>
<comment type="subcellular location">
    <subcellularLocation>
        <location evidence="3">Cell envelope</location>
    </subcellularLocation>
</comment>
<evidence type="ECO:0000256" key="18">
    <source>
        <dbReference type="SAM" id="MobiDB-lite"/>
    </source>
</evidence>
<dbReference type="PIRSF" id="PIRSF000310">
    <property type="entry name" value="NiFe_hyd_ssu"/>
    <property type="match status" value="1"/>
</dbReference>
<dbReference type="GO" id="GO:0009055">
    <property type="term" value="F:electron transfer activity"/>
    <property type="evidence" value="ECO:0007669"/>
    <property type="project" value="TreeGrafter"/>
</dbReference>
<evidence type="ECO:0000256" key="11">
    <source>
        <dbReference type="ARBA" id="ARBA00023002"/>
    </source>
</evidence>
<proteinExistence type="inferred from homology"/>
<dbReference type="Proteomes" id="UP000230709">
    <property type="component" value="Chromosome"/>
</dbReference>
<feature type="binding site" evidence="17">
    <location>
        <position position="231"/>
    </location>
    <ligand>
        <name>[4Fe-4S] cluster</name>
        <dbReference type="ChEBI" id="CHEBI:49883"/>
        <label>2</label>
    </ligand>
</feature>
<organism evidence="21 22">
    <name type="scientific">Methylosinus trichosporium (strain ATCC 35070 / NCIMB 11131 / UNIQEM 75 / OB3b)</name>
    <dbReference type="NCBI Taxonomy" id="595536"/>
    <lineage>
        <taxon>Bacteria</taxon>
        <taxon>Pseudomonadati</taxon>
        <taxon>Pseudomonadota</taxon>
        <taxon>Alphaproteobacteria</taxon>
        <taxon>Hyphomicrobiales</taxon>
        <taxon>Methylocystaceae</taxon>
        <taxon>Methylosinus</taxon>
    </lineage>
</organism>
<comment type="cofactor">
    <cofactor evidence="2">
        <name>[4Fe-4S] cluster</name>
        <dbReference type="ChEBI" id="CHEBI:49883"/>
    </cofactor>
</comment>
<name>A0A2D2D437_METT3</name>
<evidence type="ECO:0000256" key="2">
    <source>
        <dbReference type="ARBA" id="ARBA00001966"/>
    </source>
</evidence>
<dbReference type="GO" id="GO:0046872">
    <property type="term" value="F:metal ion binding"/>
    <property type="evidence" value="ECO:0007669"/>
    <property type="project" value="UniProtKB-KW"/>
</dbReference>
<accession>A0A2D2D437</accession>
<evidence type="ECO:0000259" key="19">
    <source>
        <dbReference type="Pfam" id="PF01058"/>
    </source>
</evidence>
<gene>
    <name evidence="21" type="ORF">CQW49_19085</name>
</gene>
<keyword evidence="12 17" id="KW-0408">Iron</keyword>
<evidence type="ECO:0000256" key="4">
    <source>
        <dbReference type="ARBA" id="ARBA00006605"/>
    </source>
</evidence>
<keyword evidence="11" id="KW-0560">Oxidoreductase</keyword>
<keyword evidence="14" id="KW-0472">Membrane</keyword>
<evidence type="ECO:0000313" key="21">
    <source>
        <dbReference type="EMBL" id="ATQ69752.1"/>
    </source>
</evidence>
<dbReference type="InterPro" id="IPR027394">
    <property type="entry name" value="Cytochrome-c3_hydrogenase_C"/>
</dbReference>
<dbReference type="GO" id="GO:0051539">
    <property type="term" value="F:4 iron, 4 sulfur cluster binding"/>
    <property type="evidence" value="ECO:0007669"/>
    <property type="project" value="UniProtKB-KW"/>
</dbReference>
<dbReference type="InterPro" id="IPR037148">
    <property type="entry name" value="NiFe-Hase_small_C_sf"/>
</dbReference>
<evidence type="ECO:0000256" key="10">
    <source>
        <dbReference type="ARBA" id="ARBA00022729"/>
    </source>
</evidence>
<feature type="binding site" evidence="17">
    <location>
        <position position="291"/>
    </location>
    <ligand>
        <name>[3Fe-4S] cluster</name>
        <dbReference type="ChEBI" id="CHEBI:21137"/>
    </ligand>
</feature>